<evidence type="ECO:0000313" key="18">
    <source>
        <dbReference type="Proteomes" id="UP000183832"/>
    </source>
</evidence>
<comment type="catalytic activity">
    <reaction evidence="12">
        <text>L-seryl-[protein] + ATP = O-phospho-L-seryl-[protein] + ADP + H(+)</text>
        <dbReference type="Rhea" id="RHEA:17989"/>
        <dbReference type="Rhea" id="RHEA-COMP:9863"/>
        <dbReference type="Rhea" id="RHEA-COMP:11604"/>
        <dbReference type="ChEBI" id="CHEBI:15378"/>
        <dbReference type="ChEBI" id="CHEBI:29999"/>
        <dbReference type="ChEBI" id="CHEBI:30616"/>
        <dbReference type="ChEBI" id="CHEBI:83421"/>
        <dbReference type="ChEBI" id="CHEBI:456216"/>
        <dbReference type="EC" id="2.7.11.1"/>
    </reaction>
</comment>
<gene>
    <name evidence="17" type="primary">putative Serine</name>
    <name evidence="17" type="ORF">CLUMA_CG013258</name>
</gene>
<comment type="cofactor">
    <cofactor evidence="1">
        <name>Mg(2+)</name>
        <dbReference type="ChEBI" id="CHEBI:18420"/>
    </cofactor>
</comment>
<dbReference type="Proteomes" id="UP000183832">
    <property type="component" value="Unassembled WGS sequence"/>
</dbReference>
<evidence type="ECO:0000256" key="2">
    <source>
        <dbReference type="ARBA" id="ARBA00004123"/>
    </source>
</evidence>
<keyword evidence="7" id="KW-0418">Kinase</keyword>
<sequence>MTDRRYLAGGAAIKMDHFQPAVDPRKQELLEARFLGARMSATTQLQMAPQTTLVQVNQNPNHSVITSAAASTAPNNQDSNMSTGSSHSDKEVERDVITQAIINNTPEKLPRQQSERKRKRKPTEDNGNGPGSRGTGVSTVNDLGNIRDGIQNSKGQRLSLSTASDKKINDYFHSKHPTNTSRHTGAKSPSPQHPGTFLMYPPSPQPPLVHSLNVNVNNQDYFKSRSTTNLVSTAQSPLPPPTGLSSSSPVGNHVTNAGSNLLPLSNVSVQQSLSVTIPGASITTQSSPSQQNLPIIHHNQNNQQQPQSLAVLSMVSKSVQTDLTLVNMQDRDSDAETSKTKLDDMTRVSDEQKSQINAHQKVVEQQKSHINKCIDVVKKLLKQKSNIEKKEARQKCMQNRLRLGQFVTQRVGATFQENWTDGYAFQELARRQEEITSEREEIDKQKKSLVKKRPTNTESGRKRNTSTTSASPAVASTTNLHNGGDVTFLKPEPVANSSTFTIQEYYECDEILKLRHNALKKEDADLQLEMEKLERERNLHIRELKRIHNEDQSRFSNHPVLNDRYLLLMLLGKGGFSEVHKAFDLKEQRYVACKVHQLNKDWKEDKKANYIKHALREYNIHKALDHPRVVKLYDVFEIDANSFCTVLEYCDGHDLDFYLKQHKTIPEKEARAIIMQVVSALKYLNEIKPPIIHYDLKPGNILLTEGNVCGEIKITDFGLSKVMDEENYNPDHGMDLTSQGAGTYWYLPPECFVVGKNPPKISSKVDVWSVGVIFYQCLYGKKPFGHNQSQATILEENTILKATEVQFPNKPTVSNEAKSFIRGCLAYRKEDRMDVFSLAKHEYLQPPVSKHGRSSSVQQQQQQSSSHQSTPVSSGNNQGSGGGTSGNNPGQTSFSTGMFGNMNQSSSS</sequence>
<dbReference type="EC" id="2.7.11.1" evidence="3"/>
<keyword evidence="8 13" id="KW-0067">ATP-binding</keyword>
<dbReference type="Gene3D" id="1.10.510.10">
    <property type="entry name" value="Transferase(Phosphotransferase) domain 1"/>
    <property type="match status" value="1"/>
</dbReference>
<dbReference type="CDD" id="cd13990">
    <property type="entry name" value="STKc_TLK"/>
    <property type="match status" value="1"/>
</dbReference>
<proteinExistence type="predicted"/>
<dbReference type="PANTHER" id="PTHR22974:SF23">
    <property type="entry name" value="TOUSLED-LIKE KINASE, ISOFORM G"/>
    <property type="match status" value="1"/>
</dbReference>
<feature type="compositionally biased region" description="Polar residues" evidence="15">
    <location>
        <begin position="894"/>
        <end position="908"/>
    </location>
</feature>
<dbReference type="InterPro" id="IPR017441">
    <property type="entry name" value="Protein_kinase_ATP_BS"/>
</dbReference>
<keyword evidence="5" id="KW-0808">Transferase</keyword>
<dbReference type="GO" id="GO:0005634">
    <property type="term" value="C:nucleus"/>
    <property type="evidence" value="ECO:0007669"/>
    <property type="project" value="UniProtKB-SubCell"/>
</dbReference>
<keyword evidence="4" id="KW-0723">Serine/threonine-protein kinase</keyword>
<evidence type="ECO:0000256" key="7">
    <source>
        <dbReference type="ARBA" id="ARBA00022777"/>
    </source>
</evidence>
<dbReference type="PROSITE" id="PS00107">
    <property type="entry name" value="PROTEIN_KINASE_ATP"/>
    <property type="match status" value="1"/>
</dbReference>
<protein>
    <recommendedName>
        <fullName evidence="3">non-specific serine/threonine protein kinase</fullName>
        <ecNumber evidence="3">2.7.11.1</ecNumber>
    </recommendedName>
</protein>
<evidence type="ECO:0000259" key="16">
    <source>
        <dbReference type="PROSITE" id="PS50011"/>
    </source>
</evidence>
<feature type="domain" description="Protein kinase" evidence="16">
    <location>
        <begin position="565"/>
        <end position="844"/>
    </location>
</feature>
<feature type="compositionally biased region" description="Low complexity" evidence="15">
    <location>
        <begin position="854"/>
        <end position="877"/>
    </location>
</feature>
<evidence type="ECO:0000256" key="6">
    <source>
        <dbReference type="ARBA" id="ARBA00022741"/>
    </source>
</evidence>
<organism evidence="17 18">
    <name type="scientific">Clunio marinus</name>
    <dbReference type="NCBI Taxonomy" id="568069"/>
    <lineage>
        <taxon>Eukaryota</taxon>
        <taxon>Metazoa</taxon>
        <taxon>Ecdysozoa</taxon>
        <taxon>Arthropoda</taxon>
        <taxon>Hexapoda</taxon>
        <taxon>Insecta</taxon>
        <taxon>Pterygota</taxon>
        <taxon>Neoptera</taxon>
        <taxon>Endopterygota</taxon>
        <taxon>Diptera</taxon>
        <taxon>Nematocera</taxon>
        <taxon>Chironomoidea</taxon>
        <taxon>Chironomidae</taxon>
        <taxon>Clunio</taxon>
    </lineage>
</organism>
<comment type="catalytic activity">
    <reaction evidence="11">
        <text>L-threonyl-[protein] + ATP = O-phospho-L-threonyl-[protein] + ADP + H(+)</text>
        <dbReference type="Rhea" id="RHEA:46608"/>
        <dbReference type="Rhea" id="RHEA-COMP:11060"/>
        <dbReference type="Rhea" id="RHEA-COMP:11605"/>
        <dbReference type="ChEBI" id="CHEBI:15378"/>
        <dbReference type="ChEBI" id="CHEBI:30013"/>
        <dbReference type="ChEBI" id="CHEBI:30616"/>
        <dbReference type="ChEBI" id="CHEBI:61977"/>
        <dbReference type="ChEBI" id="CHEBI:456216"/>
        <dbReference type="EC" id="2.7.11.1"/>
    </reaction>
</comment>
<feature type="coiled-coil region" evidence="14">
    <location>
        <begin position="516"/>
        <end position="550"/>
    </location>
</feature>
<feature type="compositionally biased region" description="Low complexity" evidence="15">
    <location>
        <begin position="465"/>
        <end position="478"/>
    </location>
</feature>
<dbReference type="InterPro" id="IPR011009">
    <property type="entry name" value="Kinase-like_dom_sf"/>
</dbReference>
<evidence type="ECO:0000256" key="8">
    <source>
        <dbReference type="ARBA" id="ARBA00022840"/>
    </source>
</evidence>
<evidence type="ECO:0000256" key="1">
    <source>
        <dbReference type="ARBA" id="ARBA00001946"/>
    </source>
</evidence>
<evidence type="ECO:0000256" key="10">
    <source>
        <dbReference type="ARBA" id="ARBA00023242"/>
    </source>
</evidence>
<feature type="compositionally biased region" description="Basic and acidic residues" evidence="15">
    <location>
        <begin position="434"/>
        <end position="446"/>
    </location>
</feature>
<reference evidence="17 18" key="1">
    <citation type="submission" date="2015-04" db="EMBL/GenBank/DDBJ databases">
        <authorList>
            <person name="Syromyatnikov M.Y."/>
            <person name="Popov V.N."/>
        </authorList>
    </citation>
    <scope>NUCLEOTIDE SEQUENCE [LARGE SCALE GENOMIC DNA]</scope>
</reference>
<evidence type="ECO:0000256" key="12">
    <source>
        <dbReference type="ARBA" id="ARBA00048679"/>
    </source>
</evidence>
<keyword evidence="6 13" id="KW-0547">Nucleotide-binding</keyword>
<dbReference type="Pfam" id="PF00069">
    <property type="entry name" value="Pkinase"/>
    <property type="match status" value="1"/>
</dbReference>
<dbReference type="FunFam" id="1.10.510.10:FF:000037">
    <property type="entry name" value="Serine/threonine-protein kinase tousled-like 2"/>
    <property type="match status" value="1"/>
</dbReference>
<feature type="region of interest" description="Disordered" evidence="15">
    <location>
        <begin position="231"/>
        <end position="252"/>
    </location>
</feature>
<feature type="compositionally biased region" description="Polar residues" evidence="15">
    <location>
        <begin position="177"/>
        <end position="190"/>
    </location>
</feature>
<dbReference type="PANTHER" id="PTHR22974">
    <property type="entry name" value="MIXED LINEAGE PROTEIN KINASE"/>
    <property type="match status" value="1"/>
</dbReference>
<comment type="subcellular location">
    <subcellularLocation>
        <location evidence="2">Nucleus</location>
    </subcellularLocation>
</comment>
<feature type="compositionally biased region" description="Basic and acidic residues" evidence="15">
    <location>
        <begin position="164"/>
        <end position="173"/>
    </location>
</feature>
<dbReference type="InterPro" id="IPR008271">
    <property type="entry name" value="Ser/Thr_kinase_AS"/>
</dbReference>
<dbReference type="SUPFAM" id="SSF56112">
    <property type="entry name" value="Protein kinase-like (PK-like)"/>
    <property type="match status" value="1"/>
</dbReference>
<dbReference type="GO" id="GO:0007059">
    <property type="term" value="P:chromosome segregation"/>
    <property type="evidence" value="ECO:0007669"/>
    <property type="project" value="TreeGrafter"/>
</dbReference>
<dbReference type="EMBL" id="CVRI01000054">
    <property type="protein sequence ID" value="CRK99963.1"/>
    <property type="molecule type" value="Genomic_DNA"/>
</dbReference>
<evidence type="ECO:0000256" key="15">
    <source>
        <dbReference type="SAM" id="MobiDB-lite"/>
    </source>
</evidence>
<dbReference type="AlphaFoldDB" id="A0A1J1IIB6"/>
<feature type="region of interest" description="Disordered" evidence="15">
    <location>
        <begin position="434"/>
        <end position="485"/>
    </location>
</feature>
<feature type="binding site" evidence="13">
    <location>
        <position position="594"/>
    </location>
    <ligand>
        <name>ATP</name>
        <dbReference type="ChEBI" id="CHEBI:30616"/>
    </ligand>
</feature>
<feature type="compositionally biased region" description="Polar residues" evidence="15">
    <location>
        <begin position="150"/>
        <end position="163"/>
    </location>
</feature>
<evidence type="ECO:0000313" key="17">
    <source>
        <dbReference type="EMBL" id="CRK99963.1"/>
    </source>
</evidence>
<dbReference type="OrthoDB" id="346907at2759"/>
<dbReference type="STRING" id="568069.A0A1J1IIB6"/>
<dbReference type="SMART" id="SM00220">
    <property type="entry name" value="S_TKc"/>
    <property type="match status" value="1"/>
</dbReference>
<evidence type="ECO:0000256" key="4">
    <source>
        <dbReference type="ARBA" id="ARBA00022527"/>
    </source>
</evidence>
<evidence type="ECO:0000256" key="9">
    <source>
        <dbReference type="ARBA" id="ARBA00023054"/>
    </source>
</evidence>
<dbReference type="GO" id="GO:0004674">
    <property type="term" value="F:protein serine/threonine kinase activity"/>
    <property type="evidence" value="ECO:0007669"/>
    <property type="project" value="UniProtKB-KW"/>
</dbReference>
<name>A0A1J1IIB6_9DIPT</name>
<dbReference type="InterPro" id="IPR000719">
    <property type="entry name" value="Prot_kinase_dom"/>
</dbReference>
<feature type="compositionally biased region" description="Polar residues" evidence="15">
    <location>
        <begin position="69"/>
        <end position="86"/>
    </location>
</feature>
<feature type="region of interest" description="Disordered" evidence="15">
    <location>
        <begin position="69"/>
        <end position="193"/>
    </location>
</feature>
<dbReference type="PROSITE" id="PS00108">
    <property type="entry name" value="PROTEIN_KINASE_ST"/>
    <property type="match status" value="1"/>
</dbReference>
<dbReference type="GO" id="GO:0005524">
    <property type="term" value="F:ATP binding"/>
    <property type="evidence" value="ECO:0007669"/>
    <property type="project" value="UniProtKB-UniRule"/>
</dbReference>
<keyword evidence="10" id="KW-0539">Nucleus</keyword>
<keyword evidence="9 14" id="KW-0175">Coiled coil</keyword>
<dbReference type="GO" id="GO:0035556">
    <property type="term" value="P:intracellular signal transduction"/>
    <property type="evidence" value="ECO:0007669"/>
    <property type="project" value="TreeGrafter"/>
</dbReference>
<feature type="region of interest" description="Disordered" evidence="15">
    <location>
        <begin position="847"/>
        <end position="908"/>
    </location>
</feature>
<accession>A0A1J1IIB6</accession>
<dbReference type="PROSITE" id="PS50011">
    <property type="entry name" value="PROTEIN_KINASE_DOM"/>
    <property type="match status" value="1"/>
</dbReference>
<evidence type="ECO:0000256" key="5">
    <source>
        <dbReference type="ARBA" id="ARBA00022679"/>
    </source>
</evidence>
<keyword evidence="18" id="KW-1185">Reference proteome</keyword>
<evidence type="ECO:0000256" key="14">
    <source>
        <dbReference type="SAM" id="Coils"/>
    </source>
</evidence>
<evidence type="ECO:0000256" key="11">
    <source>
        <dbReference type="ARBA" id="ARBA00047899"/>
    </source>
</evidence>
<evidence type="ECO:0000256" key="3">
    <source>
        <dbReference type="ARBA" id="ARBA00012513"/>
    </source>
</evidence>
<evidence type="ECO:0000256" key="13">
    <source>
        <dbReference type="PROSITE-ProRule" id="PRU10141"/>
    </source>
</evidence>
<feature type="compositionally biased region" description="Basic and acidic residues" evidence="15">
    <location>
        <begin position="87"/>
        <end position="96"/>
    </location>
</feature>